<dbReference type="PANTHER" id="PTHR44281">
    <property type="entry name" value="SPINDLE ASSEMBLY ABNORMAL PROTEIN 6 HOMOLOG"/>
    <property type="match status" value="1"/>
</dbReference>
<proteinExistence type="predicted"/>
<keyword evidence="5" id="KW-0131">Cell cycle</keyword>
<dbReference type="Pfam" id="PF16531">
    <property type="entry name" value="SAS-6_N"/>
    <property type="match status" value="1"/>
</dbReference>
<dbReference type="VEuPathDB" id="MicrosporidiaDB:M153_8070003758"/>
<dbReference type="InterPro" id="IPR038558">
    <property type="entry name" value="SAS-6_N_sf"/>
</dbReference>
<keyword evidence="2" id="KW-0963">Cytoplasm</keyword>
<comment type="caution">
    <text evidence="8">The sequence shown here is derived from an EMBL/GenBank/DDBJ whole genome shotgun (WGS) entry which is preliminary data.</text>
</comment>
<evidence type="ECO:0000256" key="5">
    <source>
        <dbReference type="ARBA" id="ARBA00023306"/>
    </source>
</evidence>
<name>A0A0R0LW86_9MICR</name>
<evidence type="ECO:0000256" key="4">
    <source>
        <dbReference type="ARBA" id="ARBA00023212"/>
    </source>
</evidence>
<sequence length="378" mass="45550">MSRETLFHERIPVQCHSQSVSSILTCDIAYGHDELVIRLIDTNDIFKFYQCVITGSSYSFLRNEQELRVSFEEFQKKLVEFFFEVKRNISKALFNRESLKFLFIEQNEFKNIIRLELKFNIPDDNDYKKYLSEMISNLEKNNISLYKENIQLKESYKNIELDLSQRIKDISNKNTELYNKNNNLEKSLEKYILENKNLIKQTEIETNKFIETEKENSNLKYDLDKIKIEILKKDQEIKRLKEIELQKEEIETEIKTANEIIRKIREDSRRTIKEKEEKEEILNETEQEKERTQKMVDSLKKQTKEKDDRIKKQKEGLRLKDEKIRNLELEIKSLQKKIDDTKFVYTHFYKKNECENSSISERSERDSGFNIEPESPPR</sequence>
<evidence type="ECO:0000313" key="8">
    <source>
        <dbReference type="EMBL" id="KRH93514.1"/>
    </source>
</evidence>
<keyword evidence="4" id="KW-0206">Cytoskeleton</keyword>
<dbReference type="GO" id="GO:0005814">
    <property type="term" value="C:centriole"/>
    <property type="evidence" value="ECO:0007669"/>
    <property type="project" value="TreeGrafter"/>
</dbReference>
<keyword evidence="9" id="KW-1185">Reference proteome</keyword>
<evidence type="ECO:0000313" key="9">
    <source>
        <dbReference type="Proteomes" id="UP000051530"/>
    </source>
</evidence>
<reference evidence="8 9" key="1">
    <citation type="submission" date="2015-07" db="EMBL/GenBank/DDBJ databases">
        <title>The genome of Pseudoloma neurophilia, a relevant intracellular parasite of the zebrafish.</title>
        <authorList>
            <person name="Ndikumana S."/>
            <person name="Pelin A."/>
            <person name="Sanders J."/>
            <person name="Corradi N."/>
        </authorList>
    </citation>
    <scope>NUCLEOTIDE SEQUENCE [LARGE SCALE GENOMIC DNA]</scope>
    <source>
        <strain evidence="8 9">MK1</strain>
    </source>
</reference>
<comment type="subcellular location">
    <subcellularLocation>
        <location evidence="1">Cytoplasm</location>
        <location evidence="1">Cytoskeleton</location>
        <location evidence="1">Microtubule organizing center</location>
        <location evidence="1">Centrosome</location>
    </subcellularLocation>
</comment>
<dbReference type="PANTHER" id="PTHR44281:SF2">
    <property type="entry name" value="SPINDLE ASSEMBLY ABNORMAL PROTEIN 6 HOMOLOG"/>
    <property type="match status" value="1"/>
</dbReference>
<gene>
    <name evidence="8" type="ORF">M153_8070003758</name>
</gene>
<accession>A0A0R0LW86</accession>
<dbReference type="OrthoDB" id="49058at2759"/>
<dbReference type="InterPro" id="IPR032396">
    <property type="entry name" value="SAS-6_N"/>
</dbReference>
<evidence type="ECO:0000256" key="2">
    <source>
        <dbReference type="ARBA" id="ARBA00022490"/>
    </source>
</evidence>
<evidence type="ECO:0000256" key="6">
    <source>
        <dbReference type="SAM" id="MobiDB-lite"/>
    </source>
</evidence>
<dbReference type="Proteomes" id="UP000051530">
    <property type="component" value="Unassembled WGS sequence"/>
</dbReference>
<evidence type="ECO:0000256" key="1">
    <source>
        <dbReference type="ARBA" id="ARBA00004300"/>
    </source>
</evidence>
<dbReference type="AlphaFoldDB" id="A0A0R0LW86"/>
<evidence type="ECO:0000256" key="3">
    <source>
        <dbReference type="ARBA" id="ARBA00023054"/>
    </source>
</evidence>
<feature type="domain" description="Spindle assembly abnormal protein 6 N-terminal" evidence="7">
    <location>
        <begin position="6"/>
        <end position="119"/>
    </location>
</feature>
<protein>
    <submittedName>
        <fullName evidence="8">Myosin class II heavy chain</fullName>
    </submittedName>
</protein>
<organism evidence="8 9">
    <name type="scientific">Pseudoloma neurophilia</name>
    <dbReference type="NCBI Taxonomy" id="146866"/>
    <lineage>
        <taxon>Eukaryota</taxon>
        <taxon>Fungi</taxon>
        <taxon>Fungi incertae sedis</taxon>
        <taxon>Microsporidia</taxon>
        <taxon>Pseudoloma</taxon>
    </lineage>
</organism>
<keyword evidence="3" id="KW-0175">Coiled coil</keyword>
<feature type="region of interest" description="Disordered" evidence="6">
    <location>
        <begin position="355"/>
        <end position="378"/>
    </location>
</feature>
<dbReference type="EMBL" id="LGUB01000309">
    <property type="protein sequence ID" value="KRH93514.1"/>
    <property type="molecule type" value="Genomic_DNA"/>
</dbReference>
<evidence type="ECO:0000259" key="7">
    <source>
        <dbReference type="Pfam" id="PF16531"/>
    </source>
</evidence>
<dbReference type="Gene3D" id="2.170.210.20">
    <property type="entry name" value="Spindle assembly abnormal protein 6, N-terminal domain"/>
    <property type="match status" value="1"/>
</dbReference>
<feature type="region of interest" description="Disordered" evidence="6">
    <location>
        <begin position="282"/>
        <end position="312"/>
    </location>
</feature>